<keyword evidence="1" id="KW-0805">Transcription regulation</keyword>
<name>A0ABZ2FYV3_9SPHN</name>
<dbReference type="Gene3D" id="2.60.120.10">
    <property type="entry name" value="Jelly Rolls"/>
    <property type="match status" value="1"/>
</dbReference>
<accession>A0ABZ2FYV3</accession>
<dbReference type="InterPro" id="IPR036390">
    <property type="entry name" value="WH_DNA-bd_sf"/>
</dbReference>
<organism evidence="6 7">
    <name type="scientific">Sphingomonas kaistensis</name>
    <dbReference type="NCBI Taxonomy" id="298708"/>
    <lineage>
        <taxon>Bacteria</taxon>
        <taxon>Pseudomonadati</taxon>
        <taxon>Pseudomonadota</taxon>
        <taxon>Alphaproteobacteria</taxon>
        <taxon>Sphingomonadales</taxon>
        <taxon>Sphingomonadaceae</taxon>
        <taxon>Sphingomonas</taxon>
    </lineage>
</organism>
<evidence type="ECO:0000313" key="6">
    <source>
        <dbReference type="EMBL" id="WWM70002.1"/>
    </source>
</evidence>
<dbReference type="PANTHER" id="PTHR24567:SF74">
    <property type="entry name" value="HTH-TYPE TRANSCRIPTIONAL REGULATOR ARCR"/>
    <property type="match status" value="1"/>
</dbReference>
<evidence type="ECO:0000256" key="1">
    <source>
        <dbReference type="ARBA" id="ARBA00023015"/>
    </source>
</evidence>
<dbReference type="SUPFAM" id="SSF46785">
    <property type="entry name" value="Winged helix' DNA-binding domain"/>
    <property type="match status" value="1"/>
</dbReference>
<evidence type="ECO:0000256" key="3">
    <source>
        <dbReference type="ARBA" id="ARBA00023163"/>
    </source>
</evidence>
<keyword evidence="7" id="KW-1185">Reference proteome</keyword>
<dbReference type="Pfam" id="PF13545">
    <property type="entry name" value="HTH_Crp_2"/>
    <property type="match status" value="1"/>
</dbReference>
<evidence type="ECO:0000259" key="5">
    <source>
        <dbReference type="PROSITE" id="PS51063"/>
    </source>
</evidence>
<dbReference type="SUPFAM" id="SSF51206">
    <property type="entry name" value="cAMP-binding domain-like"/>
    <property type="match status" value="1"/>
</dbReference>
<dbReference type="InterPro" id="IPR014710">
    <property type="entry name" value="RmlC-like_jellyroll"/>
</dbReference>
<dbReference type="Proteomes" id="UP001382935">
    <property type="component" value="Chromosome"/>
</dbReference>
<dbReference type="PANTHER" id="PTHR24567">
    <property type="entry name" value="CRP FAMILY TRANSCRIPTIONAL REGULATORY PROTEIN"/>
    <property type="match status" value="1"/>
</dbReference>
<dbReference type="InterPro" id="IPR012318">
    <property type="entry name" value="HTH_CRP"/>
</dbReference>
<evidence type="ECO:0000256" key="2">
    <source>
        <dbReference type="ARBA" id="ARBA00023125"/>
    </source>
</evidence>
<proteinExistence type="predicted"/>
<evidence type="ECO:0000313" key="7">
    <source>
        <dbReference type="Proteomes" id="UP001382935"/>
    </source>
</evidence>
<reference evidence="6 7" key="1">
    <citation type="submission" date="2024-02" db="EMBL/GenBank/DDBJ databases">
        <title>Full genome sequence of Sphingomonas kaistensis.</title>
        <authorList>
            <person name="Poletto B.L."/>
            <person name="Silva G."/>
            <person name="Galante D."/>
            <person name="Campos K.R."/>
            <person name="Santos M.B.N."/>
            <person name="Sacchi C.T."/>
        </authorList>
    </citation>
    <scope>NUCLEOTIDE SEQUENCE [LARGE SCALE GENOMIC DNA]</scope>
    <source>
        <strain evidence="6 7">MA4R</strain>
    </source>
</reference>
<dbReference type="Gene3D" id="1.10.10.10">
    <property type="entry name" value="Winged helix-like DNA-binding domain superfamily/Winged helix DNA-binding domain"/>
    <property type="match status" value="1"/>
</dbReference>
<evidence type="ECO:0000259" key="4">
    <source>
        <dbReference type="PROSITE" id="PS50042"/>
    </source>
</evidence>
<feature type="domain" description="HTH crp-type" evidence="5">
    <location>
        <begin position="157"/>
        <end position="223"/>
    </location>
</feature>
<keyword evidence="3" id="KW-0804">Transcription</keyword>
<feature type="domain" description="Cyclic nucleotide-binding" evidence="4">
    <location>
        <begin position="22"/>
        <end position="92"/>
    </location>
</feature>
<dbReference type="InterPro" id="IPR050397">
    <property type="entry name" value="Env_Response_Regulators"/>
</dbReference>
<dbReference type="InterPro" id="IPR036388">
    <property type="entry name" value="WH-like_DNA-bd_sf"/>
</dbReference>
<gene>
    <name evidence="6" type="ORF">V6R86_04700</name>
</gene>
<dbReference type="PROSITE" id="PS51063">
    <property type="entry name" value="HTH_CRP_2"/>
    <property type="match status" value="1"/>
</dbReference>
<dbReference type="InterPro" id="IPR000595">
    <property type="entry name" value="cNMP-bd_dom"/>
</dbReference>
<dbReference type="EMBL" id="CP145607">
    <property type="protein sequence ID" value="WWM70002.1"/>
    <property type="molecule type" value="Genomic_DNA"/>
</dbReference>
<dbReference type="RefSeq" id="WP_338502565.1">
    <property type="nucleotide sequence ID" value="NZ_CP145607.1"/>
</dbReference>
<dbReference type="InterPro" id="IPR018490">
    <property type="entry name" value="cNMP-bd_dom_sf"/>
</dbReference>
<sequence length="257" mass="27647">MDQLRDLLAESSLDAAFAGNRLLATLSPIERALFAEEMEIATFGGGEIVLAEGEVTKHCLFPFDGLMVSMRRELTGGRSVEVASIGREGAVGGIISCGEAPAFTQAVVQLPGSAALVPMDVLEKAKETSAHLRNLFCRYADALLAQVMQSVACNAFHPIEARAARWLLHAQDRAGSDRLELTQESLAGLLGVQRTTVNAVARVLQEQGLISYRRGAIQVIDRRGLQKVSCDCYTAVEKHFQLVLGSTGRGTKVSEGY</sequence>
<protein>
    <submittedName>
        <fullName evidence="6">Crp/Fnr family transcriptional regulator</fullName>
    </submittedName>
</protein>
<keyword evidence="2" id="KW-0238">DNA-binding</keyword>
<dbReference type="PROSITE" id="PS50042">
    <property type="entry name" value="CNMP_BINDING_3"/>
    <property type="match status" value="1"/>
</dbReference>